<dbReference type="EMBL" id="VOKX01000009">
    <property type="protein sequence ID" value="KAB7850125.1"/>
    <property type="molecule type" value="Genomic_DNA"/>
</dbReference>
<dbReference type="AlphaFoldDB" id="A0A5N5WEF8"/>
<comment type="caution">
    <text evidence="1">The sequence shown here is derived from an EMBL/GenBank/DDBJ whole genome shotgun (WGS) entry which is preliminary data.</text>
</comment>
<dbReference type="OrthoDB" id="4337557at2"/>
<dbReference type="Proteomes" id="UP000327000">
    <property type="component" value="Unassembled WGS sequence"/>
</dbReference>
<accession>A0A5N5WEF8</accession>
<reference evidence="1 2" key="1">
    <citation type="journal article" date="2019" name="Microb. Cell Fact.">
        <title>Exploring novel herbicidin analogues by transcriptional regulator overexpression and MS/MS molecular networking.</title>
        <authorList>
            <person name="Shi Y."/>
            <person name="Gu R."/>
            <person name="Li Y."/>
            <person name="Wang X."/>
            <person name="Ren W."/>
            <person name="Li X."/>
            <person name="Wang L."/>
            <person name="Xie Y."/>
            <person name="Hong B."/>
        </authorList>
    </citation>
    <scope>NUCLEOTIDE SEQUENCE [LARGE SCALE GENOMIC DNA]</scope>
    <source>
        <strain evidence="1 2">US-43</strain>
    </source>
</reference>
<sequence>MSVKDAFLGELYDVLRLEVLSSEIGGEPLMREYLVRRAAAFDRLADADWRSEYDADALLDALHYARALVEYDTLLGTTLGDIPVSAPCWAEDPRGYARQEHAMWVLKHDVPEAGH</sequence>
<dbReference type="RefSeq" id="WP_152262664.1">
    <property type="nucleotide sequence ID" value="NZ_VOKX01000009.1"/>
</dbReference>
<name>A0A5N5WEF8_STRMB</name>
<organism evidence="1 2">
    <name type="scientific">Streptomyces mobaraensis</name>
    <name type="common">Streptoverticillium mobaraense</name>
    <dbReference type="NCBI Taxonomy" id="35621"/>
    <lineage>
        <taxon>Bacteria</taxon>
        <taxon>Bacillati</taxon>
        <taxon>Actinomycetota</taxon>
        <taxon>Actinomycetes</taxon>
        <taxon>Kitasatosporales</taxon>
        <taxon>Streptomycetaceae</taxon>
        <taxon>Streptomyces</taxon>
    </lineage>
</organism>
<gene>
    <name evidence="1" type="ORF">FRZ00_05860</name>
</gene>
<keyword evidence="2" id="KW-1185">Reference proteome</keyword>
<protein>
    <submittedName>
        <fullName evidence="1">Uncharacterized protein</fullName>
    </submittedName>
</protein>
<proteinExistence type="predicted"/>
<evidence type="ECO:0000313" key="2">
    <source>
        <dbReference type="Proteomes" id="UP000327000"/>
    </source>
</evidence>
<evidence type="ECO:0000313" key="1">
    <source>
        <dbReference type="EMBL" id="KAB7850125.1"/>
    </source>
</evidence>